<dbReference type="OrthoDB" id="128089at2"/>
<dbReference type="PANTHER" id="PTHR43566:SF2">
    <property type="entry name" value="DUF4143 DOMAIN-CONTAINING PROTEIN"/>
    <property type="match status" value="1"/>
</dbReference>
<evidence type="ECO:0000259" key="2">
    <source>
        <dbReference type="Pfam" id="PF13635"/>
    </source>
</evidence>
<sequence length="420" mass="46329">MNEYYPRILDKILGDYLEAFGAVLIKGPKWCGKTTTAEQHSNSVIKLQDPDNSASYLQMANFMPSRLLEGKTPRLIDEWQVAPNLWDAVRNAVDLRGKEGQFILTGSTIVNDDSIMHSGTGRIAQLNMSTMSLFESRESNGSVSLAALFNKEKLHDGISSLSVEDLAFAICRGGWPAAISKKRSAALLIAQSYVDAICNTDASSVDGSSKNPDRVRSLLRSYSRNISTLATNSSILKDIRQNDIGINETTMYKYISALKQLYVIQELPAWNPAIRSATAMRSANKKGFSDPSIAAASLGLGPDQLLDDLDTFGFFFESLCMRDLSVYSSALGGRISYYHDRYGLECDIVLHLRDGRYGLIEVKLGSKEVEEGVSHLLKLNGLIEENKMKLPSFCMVLTGGEFAYQRDDGVYVIPIGCLRP</sequence>
<dbReference type="STRING" id="994573.T472_0201615"/>
<evidence type="ECO:0000313" key="4">
    <source>
        <dbReference type="Proteomes" id="UP000017747"/>
    </source>
</evidence>
<dbReference type="Pfam" id="PF13635">
    <property type="entry name" value="DUF4143"/>
    <property type="match status" value="1"/>
</dbReference>
<dbReference type="Pfam" id="PF13173">
    <property type="entry name" value="AAA_14"/>
    <property type="match status" value="1"/>
</dbReference>
<dbReference type="PANTHER" id="PTHR43566">
    <property type="entry name" value="CONSERVED PROTEIN"/>
    <property type="match status" value="1"/>
</dbReference>
<dbReference type="RefSeq" id="WP_023387769.1">
    <property type="nucleotide sequence ID" value="NZ_AXUN02000024.1"/>
</dbReference>
<evidence type="ECO:0000259" key="1">
    <source>
        <dbReference type="Pfam" id="PF13173"/>
    </source>
</evidence>
<dbReference type="EMBL" id="AXUN02000024">
    <property type="protein sequence ID" value="ETA82355.1"/>
    <property type="molecule type" value="Genomic_DNA"/>
</dbReference>
<dbReference type="InterPro" id="IPR041682">
    <property type="entry name" value="AAA_14"/>
</dbReference>
<dbReference type="SUPFAM" id="SSF52540">
    <property type="entry name" value="P-loop containing nucleoside triphosphate hydrolases"/>
    <property type="match status" value="1"/>
</dbReference>
<reference evidence="3 4" key="1">
    <citation type="journal article" date="2014" name="Genome Announc.">
        <title>Genome Sequence of Youngiibacter fragilis, the Type Strain of the Genus Youngiibacter.</title>
        <authorList>
            <person name="Wawrik C.B."/>
            <person name="Callaghan A.V."/>
            <person name="Stamps B.W."/>
            <person name="Wawrik B."/>
        </authorList>
    </citation>
    <scope>NUCLEOTIDE SEQUENCE [LARGE SCALE GENOMIC DNA]</scope>
    <source>
        <strain evidence="3 4">232.1</strain>
    </source>
</reference>
<organism evidence="3 4">
    <name type="scientific">Youngiibacter fragilis 232.1</name>
    <dbReference type="NCBI Taxonomy" id="994573"/>
    <lineage>
        <taxon>Bacteria</taxon>
        <taxon>Bacillati</taxon>
        <taxon>Bacillota</taxon>
        <taxon>Clostridia</taxon>
        <taxon>Eubacteriales</taxon>
        <taxon>Clostridiaceae</taxon>
        <taxon>Youngiibacter</taxon>
    </lineage>
</organism>
<keyword evidence="4" id="KW-1185">Reference proteome</keyword>
<feature type="domain" description="AAA" evidence="1">
    <location>
        <begin position="22"/>
        <end position="135"/>
    </location>
</feature>
<dbReference type="eggNOG" id="COG1373">
    <property type="taxonomic scope" value="Bacteria"/>
</dbReference>
<dbReference type="PATRIC" id="fig|994573.3.peg.303"/>
<dbReference type="InterPro" id="IPR025420">
    <property type="entry name" value="DUF4143"/>
</dbReference>
<proteinExistence type="predicted"/>
<dbReference type="AlphaFoldDB" id="V7I839"/>
<evidence type="ECO:0000313" key="3">
    <source>
        <dbReference type="EMBL" id="ETA82355.1"/>
    </source>
</evidence>
<dbReference type="InterPro" id="IPR027417">
    <property type="entry name" value="P-loop_NTPase"/>
</dbReference>
<feature type="domain" description="DUF4143" evidence="2">
    <location>
        <begin position="208"/>
        <end position="364"/>
    </location>
</feature>
<comment type="caution">
    <text evidence="3">The sequence shown here is derived from an EMBL/GenBank/DDBJ whole genome shotgun (WGS) entry which is preliminary data.</text>
</comment>
<gene>
    <name evidence="3" type="ORF">T472_0201615</name>
</gene>
<dbReference type="Proteomes" id="UP000017747">
    <property type="component" value="Unassembled WGS sequence"/>
</dbReference>
<accession>V7I839</accession>
<protein>
    <submittedName>
        <fullName evidence="3">ATPase</fullName>
    </submittedName>
</protein>
<name>V7I839_9CLOT</name>